<keyword evidence="4 12" id="KW-0698">rRNA processing</keyword>
<comment type="subcellular location">
    <subcellularLocation>
        <location evidence="1 12">Cytoplasm</location>
    </subcellularLocation>
</comment>
<keyword evidence="11 12" id="KW-1015">Disulfide bond</keyword>
<evidence type="ECO:0000256" key="3">
    <source>
        <dbReference type="ARBA" id="ARBA00022490"/>
    </source>
</evidence>
<name>A0A068NQG2_FIMGI</name>
<dbReference type="SMART" id="SM00729">
    <property type="entry name" value="Elp3"/>
    <property type="match status" value="1"/>
</dbReference>
<comment type="catalytic activity">
    <reaction evidence="12">
        <text>adenosine(2503) in 23S rRNA + 2 reduced [2Fe-2S]-[ferredoxin] + 2 S-adenosyl-L-methionine = 2-methyladenosine(2503) in 23S rRNA + 5'-deoxyadenosine + L-methionine + 2 oxidized [2Fe-2S]-[ferredoxin] + S-adenosyl-L-homocysteine</text>
        <dbReference type="Rhea" id="RHEA:42916"/>
        <dbReference type="Rhea" id="RHEA-COMP:10000"/>
        <dbReference type="Rhea" id="RHEA-COMP:10001"/>
        <dbReference type="Rhea" id="RHEA-COMP:10152"/>
        <dbReference type="Rhea" id="RHEA-COMP:10282"/>
        <dbReference type="ChEBI" id="CHEBI:17319"/>
        <dbReference type="ChEBI" id="CHEBI:33737"/>
        <dbReference type="ChEBI" id="CHEBI:33738"/>
        <dbReference type="ChEBI" id="CHEBI:57844"/>
        <dbReference type="ChEBI" id="CHEBI:57856"/>
        <dbReference type="ChEBI" id="CHEBI:59789"/>
        <dbReference type="ChEBI" id="CHEBI:74411"/>
        <dbReference type="ChEBI" id="CHEBI:74497"/>
        <dbReference type="EC" id="2.1.1.192"/>
    </reaction>
</comment>
<dbReference type="FunFam" id="3.20.20.70:FF:000014">
    <property type="entry name" value="Probable dual-specificity RNA methyltransferase RlmN"/>
    <property type="match status" value="1"/>
</dbReference>
<protein>
    <recommendedName>
        <fullName evidence="12">Probable dual-specificity RNA methyltransferase RlmN</fullName>
        <ecNumber evidence="12">2.1.1.192</ecNumber>
    </recommendedName>
    <alternativeName>
        <fullName evidence="12">23S rRNA (adenine(2503)-C(2))-methyltransferase</fullName>
    </alternativeName>
    <alternativeName>
        <fullName evidence="12">23S rRNA m2A2503 methyltransferase</fullName>
    </alternativeName>
    <alternativeName>
        <fullName evidence="12">Ribosomal RNA large subunit methyltransferase N</fullName>
    </alternativeName>
    <alternativeName>
        <fullName evidence="12">tRNA (adenine(37)-C(2))-methyltransferase</fullName>
    </alternativeName>
    <alternativeName>
        <fullName evidence="12">tRNA m2A37 methyltransferase</fullName>
    </alternativeName>
</protein>
<keyword evidence="3 12" id="KW-0963">Cytoplasm</keyword>
<dbReference type="Proteomes" id="UP000027982">
    <property type="component" value="Chromosome"/>
</dbReference>
<dbReference type="CDD" id="cd01335">
    <property type="entry name" value="Radical_SAM"/>
    <property type="match status" value="1"/>
</dbReference>
<comment type="caution">
    <text evidence="12">Lacks conserved residue(s) required for the propagation of feature annotation.</text>
</comment>
<dbReference type="GO" id="GO:0070040">
    <property type="term" value="F:rRNA (adenine(2503)-C2-)-methyltransferase activity"/>
    <property type="evidence" value="ECO:0007669"/>
    <property type="project" value="UniProtKB-UniRule"/>
</dbReference>
<dbReference type="EC" id="2.1.1.192" evidence="12"/>
<evidence type="ECO:0000256" key="10">
    <source>
        <dbReference type="ARBA" id="ARBA00023014"/>
    </source>
</evidence>
<proteinExistence type="inferred from homology"/>
<dbReference type="SFLD" id="SFLDS00029">
    <property type="entry name" value="Radical_SAM"/>
    <property type="match status" value="1"/>
</dbReference>
<dbReference type="InterPro" id="IPR013785">
    <property type="entry name" value="Aldolase_TIM"/>
</dbReference>
<evidence type="ECO:0000256" key="2">
    <source>
        <dbReference type="ARBA" id="ARBA00022485"/>
    </source>
</evidence>
<dbReference type="GO" id="GO:0046872">
    <property type="term" value="F:metal ion binding"/>
    <property type="evidence" value="ECO:0007669"/>
    <property type="project" value="UniProtKB-KW"/>
</dbReference>
<dbReference type="InterPro" id="IPR004383">
    <property type="entry name" value="rRNA_lsu_MTrfase_RlmN/Cfr"/>
</dbReference>
<keyword evidence="2 12" id="KW-0004">4Fe-4S</keyword>
<dbReference type="PROSITE" id="PS51918">
    <property type="entry name" value="RADICAL_SAM"/>
    <property type="match status" value="1"/>
</dbReference>
<keyword evidence="8 12" id="KW-0479">Metal-binding</keyword>
<keyword evidence="7 12" id="KW-0949">S-adenosyl-L-methionine</keyword>
<feature type="active site" description="Proton acceptor" evidence="12">
    <location>
        <position position="111"/>
    </location>
</feature>
<dbReference type="InterPro" id="IPR027492">
    <property type="entry name" value="RNA_MTrfase_RlmN"/>
</dbReference>
<feature type="binding site" evidence="12">
    <location>
        <position position="135"/>
    </location>
    <ligand>
        <name>[4Fe-4S] cluster</name>
        <dbReference type="ChEBI" id="CHEBI:49883"/>
        <note>4Fe-4S-S-AdoMet</note>
    </ligand>
</feature>
<feature type="binding site" evidence="12">
    <location>
        <position position="131"/>
    </location>
    <ligand>
        <name>[4Fe-4S] cluster</name>
        <dbReference type="ChEBI" id="CHEBI:49883"/>
        <note>4Fe-4S-S-AdoMet</note>
    </ligand>
</feature>
<keyword evidence="5 12" id="KW-0489">Methyltransferase</keyword>
<evidence type="ECO:0000256" key="6">
    <source>
        <dbReference type="ARBA" id="ARBA00022679"/>
    </source>
</evidence>
<evidence type="ECO:0000256" key="5">
    <source>
        <dbReference type="ARBA" id="ARBA00022603"/>
    </source>
</evidence>
<dbReference type="PANTHER" id="PTHR30544:SF5">
    <property type="entry name" value="RADICAL SAM CORE DOMAIN-CONTAINING PROTEIN"/>
    <property type="match status" value="1"/>
</dbReference>
<feature type="binding site" evidence="12">
    <location>
        <position position="307"/>
    </location>
    <ligand>
        <name>S-adenosyl-L-methionine</name>
        <dbReference type="ChEBI" id="CHEBI:59789"/>
    </ligand>
</feature>
<dbReference type="GO" id="GO:0019843">
    <property type="term" value="F:rRNA binding"/>
    <property type="evidence" value="ECO:0007669"/>
    <property type="project" value="UniProtKB-UniRule"/>
</dbReference>
<evidence type="ECO:0000256" key="9">
    <source>
        <dbReference type="ARBA" id="ARBA00023004"/>
    </source>
</evidence>
<dbReference type="InterPro" id="IPR040072">
    <property type="entry name" value="Methyltransferase_A"/>
</dbReference>
<dbReference type="KEGG" id="fgi:OP10G_2219"/>
<gene>
    <name evidence="12" type="primary">rlmN</name>
    <name evidence="14" type="ORF">OP10G_2219</name>
</gene>
<comment type="similarity">
    <text evidence="12">Belongs to the radical SAM superfamily. RlmN family.</text>
</comment>
<evidence type="ECO:0000256" key="12">
    <source>
        <dbReference type="HAMAP-Rule" id="MF_01849"/>
    </source>
</evidence>
<feature type="domain" description="Radical SAM core" evidence="13">
    <location>
        <begin position="117"/>
        <end position="346"/>
    </location>
</feature>
<accession>A0A068NQG2</accession>
<evidence type="ECO:0000256" key="8">
    <source>
        <dbReference type="ARBA" id="ARBA00022723"/>
    </source>
</evidence>
<dbReference type="EMBL" id="CP007139">
    <property type="protein sequence ID" value="AIE85587.1"/>
    <property type="molecule type" value="Genomic_DNA"/>
</dbReference>
<dbReference type="NCBIfam" id="TIGR00048">
    <property type="entry name" value="rRNA_mod_RlmN"/>
    <property type="match status" value="1"/>
</dbReference>
<evidence type="ECO:0000256" key="7">
    <source>
        <dbReference type="ARBA" id="ARBA00022691"/>
    </source>
</evidence>
<evidence type="ECO:0000256" key="1">
    <source>
        <dbReference type="ARBA" id="ARBA00004496"/>
    </source>
</evidence>
<evidence type="ECO:0000313" key="15">
    <source>
        <dbReference type="Proteomes" id="UP000027982"/>
    </source>
</evidence>
<evidence type="ECO:0000256" key="11">
    <source>
        <dbReference type="ARBA" id="ARBA00023157"/>
    </source>
</evidence>
<dbReference type="SFLD" id="SFLDG01062">
    <property type="entry name" value="methyltransferase_(Class_A)"/>
    <property type="match status" value="1"/>
</dbReference>
<feature type="binding site" evidence="12">
    <location>
        <position position="138"/>
    </location>
    <ligand>
        <name>[4Fe-4S] cluster</name>
        <dbReference type="ChEBI" id="CHEBI:49883"/>
        <note>4Fe-4S-S-AdoMet</note>
    </ligand>
</feature>
<dbReference type="HAMAP" id="MF_01849">
    <property type="entry name" value="RNA_methyltr_RlmN"/>
    <property type="match status" value="1"/>
</dbReference>
<dbReference type="Pfam" id="PF04055">
    <property type="entry name" value="Radical_SAM"/>
    <property type="match status" value="1"/>
</dbReference>
<dbReference type="GO" id="GO:0070475">
    <property type="term" value="P:rRNA base methylation"/>
    <property type="evidence" value="ECO:0007669"/>
    <property type="project" value="UniProtKB-UniRule"/>
</dbReference>
<dbReference type="STRING" id="661478.OP10G_2219"/>
<dbReference type="GO" id="GO:0000049">
    <property type="term" value="F:tRNA binding"/>
    <property type="evidence" value="ECO:0007669"/>
    <property type="project" value="UniProtKB-UniRule"/>
</dbReference>
<dbReference type="eggNOG" id="COG0820">
    <property type="taxonomic scope" value="Bacteria"/>
</dbReference>
<evidence type="ECO:0000256" key="4">
    <source>
        <dbReference type="ARBA" id="ARBA00022552"/>
    </source>
</evidence>
<feature type="binding site" evidence="12">
    <location>
        <position position="208"/>
    </location>
    <ligand>
        <name>S-adenosyl-L-methionine</name>
        <dbReference type="ChEBI" id="CHEBI:59789"/>
    </ligand>
</feature>
<dbReference type="PIRSF" id="PIRSF006004">
    <property type="entry name" value="CHP00048"/>
    <property type="match status" value="1"/>
</dbReference>
<keyword evidence="10 12" id="KW-0411">Iron-sulfur</keyword>
<dbReference type="SFLD" id="SFLDF00275">
    <property type="entry name" value="adenosine_C2_methyltransferase"/>
    <property type="match status" value="1"/>
</dbReference>
<evidence type="ECO:0000259" key="13">
    <source>
        <dbReference type="PROSITE" id="PS51918"/>
    </source>
</evidence>
<dbReference type="Gene3D" id="3.20.20.70">
    <property type="entry name" value="Aldolase class I"/>
    <property type="match status" value="1"/>
</dbReference>
<keyword evidence="6 12" id="KW-0808">Transferase</keyword>
<keyword evidence="9 12" id="KW-0408">Iron</keyword>
<feature type="binding site" evidence="12">
    <location>
        <begin position="231"/>
        <end position="233"/>
    </location>
    <ligand>
        <name>S-adenosyl-L-methionine</name>
        <dbReference type="ChEBI" id="CHEBI:59789"/>
    </ligand>
</feature>
<organism evidence="14 15">
    <name type="scientific">Fimbriimonas ginsengisoli Gsoil 348</name>
    <dbReference type="NCBI Taxonomy" id="661478"/>
    <lineage>
        <taxon>Bacteria</taxon>
        <taxon>Bacillati</taxon>
        <taxon>Armatimonadota</taxon>
        <taxon>Fimbriimonadia</taxon>
        <taxon>Fimbriimonadales</taxon>
        <taxon>Fimbriimonadaceae</taxon>
        <taxon>Fimbriimonas</taxon>
    </lineage>
</organism>
<dbReference type="InterPro" id="IPR058240">
    <property type="entry name" value="rSAM_sf"/>
</dbReference>
<dbReference type="AlphaFoldDB" id="A0A068NQG2"/>
<dbReference type="InterPro" id="IPR007197">
    <property type="entry name" value="rSAM"/>
</dbReference>
<keyword evidence="15" id="KW-1185">Reference proteome</keyword>
<comment type="catalytic activity">
    <reaction evidence="12">
        <text>adenosine(37) in tRNA + 2 reduced [2Fe-2S]-[ferredoxin] + 2 S-adenosyl-L-methionine = 2-methyladenosine(37) in tRNA + 5'-deoxyadenosine + L-methionine + 2 oxidized [2Fe-2S]-[ferredoxin] + S-adenosyl-L-homocysteine</text>
        <dbReference type="Rhea" id="RHEA:43332"/>
        <dbReference type="Rhea" id="RHEA-COMP:10000"/>
        <dbReference type="Rhea" id="RHEA-COMP:10001"/>
        <dbReference type="Rhea" id="RHEA-COMP:10162"/>
        <dbReference type="Rhea" id="RHEA-COMP:10485"/>
        <dbReference type="ChEBI" id="CHEBI:17319"/>
        <dbReference type="ChEBI" id="CHEBI:33737"/>
        <dbReference type="ChEBI" id="CHEBI:33738"/>
        <dbReference type="ChEBI" id="CHEBI:57844"/>
        <dbReference type="ChEBI" id="CHEBI:57856"/>
        <dbReference type="ChEBI" id="CHEBI:59789"/>
        <dbReference type="ChEBI" id="CHEBI:74411"/>
        <dbReference type="ChEBI" id="CHEBI:74497"/>
        <dbReference type="EC" id="2.1.1.192"/>
    </reaction>
</comment>
<feature type="active site" description="S-methylcysteine intermediate" evidence="12">
    <location>
        <position position="351"/>
    </location>
</feature>
<reference evidence="14 15" key="1">
    <citation type="journal article" date="2014" name="PLoS ONE">
        <title>The first complete genome sequence of the class fimbriimonadia in the phylum armatimonadetes.</title>
        <authorList>
            <person name="Hu Z.Y."/>
            <person name="Wang Y.Z."/>
            <person name="Im W.T."/>
            <person name="Wang S.Y."/>
            <person name="Zhao G.P."/>
            <person name="Zheng H.J."/>
            <person name="Quan Z.X."/>
        </authorList>
    </citation>
    <scope>NUCLEOTIDE SEQUENCE [LARGE SCALE GENOMIC DNA]</scope>
    <source>
        <strain evidence="14">Gsoil 348</strain>
    </source>
</reference>
<feature type="binding site" evidence="12">
    <location>
        <begin position="178"/>
        <end position="179"/>
    </location>
    <ligand>
        <name>S-adenosyl-L-methionine</name>
        <dbReference type="ChEBI" id="CHEBI:59789"/>
    </ligand>
</feature>
<dbReference type="GO" id="GO:0005737">
    <property type="term" value="C:cytoplasm"/>
    <property type="evidence" value="ECO:0007669"/>
    <property type="project" value="UniProtKB-SubCell"/>
</dbReference>
<dbReference type="GO" id="GO:0030488">
    <property type="term" value="P:tRNA methylation"/>
    <property type="evidence" value="ECO:0007669"/>
    <property type="project" value="UniProtKB-UniRule"/>
</dbReference>
<dbReference type="GO" id="GO:0051539">
    <property type="term" value="F:4 iron, 4 sulfur cluster binding"/>
    <property type="evidence" value="ECO:0007669"/>
    <property type="project" value="UniProtKB-UniRule"/>
</dbReference>
<keyword evidence="12" id="KW-0819">tRNA processing</keyword>
<dbReference type="InterPro" id="IPR006638">
    <property type="entry name" value="Elp3/MiaA/NifB-like_rSAM"/>
</dbReference>
<dbReference type="GO" id="GO:0002935">
    <property type="term" value="F:tRNA (adenine(37)-C2)-methyltransferase activity"/>
    <property type="evidence" value="ECO:0007669"/>
    <property type="project" value="UniProtKB-UniRule"/>
</dbReference>
<dbReference type="SUPFAM" id="SSF102114">
    <property type="entry name" value="Radical SAM enzymes"/>
    <property type="match status" value="1"/>
</dbReference>
<dbReference type="PANTHER" id="PTHR30544">
    <property type="entry name" value="23S RRNA METHYLTRANSFERASE"/>
    <property type="match status" value="1"/>
</dbReference>
<sequence>MGMPGTERYTSYMTADGVEAKKPCLVGMTREELTAALAPRPDAKLRGKQLAAQLYSRAQDDFANMADLPLAFRQELGERFQSQPLEIAAHRHSTDGVQKLLVHNGDHQVYECVLLPYEDRVSCCLSSQVGCPMGCRFCATGLGGFDRNLTAGEIIGQYLLLQRISERRVSHVVFMGMGEPLLNLKNVLKSVRLMHEEVGLSYRHITISTVGLVPQIYELAEEKLPIHLALSLHSPIDEVRDRLMPVNHKWPVAEVMKAMRDYYVATGRKITLEYLLIKGITDTPEQAQELARVVKGTPSVVNLIPFNWVDTEQGFARPEKERVQAFRRVLESRGVNVTQRVERGHDIAAACGQLAGQHKGKFARREAPSLPVLN</sequence>
<comment type="miscellaneous">
    <text evidence="12">Reaction proceeds by a ping-pong mechanism involving intermediate methylation of a conserved cysteine residue.</text>
</comment>
<dbReference type="HOGENOM" id="CLU_029101_2_0_0"/>
<dbReference type="Gene3D" id="1.10.150.530">
    <property type="match status" value="1"/>
</dbReference>
<comment type="function">
    <text evidence="12">Specifically methylates position 2 of adenine 2503 in 23S rRNA and position 2 of adenine 37 in tRNAs.</text>
</comment>
<evidence type="ECO:0000313" key="14">
    <source>
        <dbReference type="EMBL" id="AIE85587.1"/>
    </source>
</evidence>
<comment type="cofactor">
    <cofactor evidence="12">
        <name>[4Fe-4S] cluster</name>
        <dbReference type="ChEBI" id="CHEBI:49883"/>
    </cofactor>
    <text evidence="12">Binds 1 [4Fe-4S] cluster. The cluster is coordinated with 3 cysteines and an exchangeable S-adenosyl-L-methionine.</text>
</comment>